<feature type="non-terminal residue" evidence="1">
    <location>
        <position position="37"/>
    </location>
</feature>
<protein>
    <submittedName>
        <fullName evidence="1">Uncharacterized protein</fullName>
    </submittedName>
</protein>
<proteinExistence type="predicted"/>
<organism evidence="1">
    <name type="scientific">marine sediment metagenome</name>
    <dbReference type="NCBI Taxonomy" id="412755"/>
    <lineage>
        <taxon>unclassified sequences</taxon>
        <taxon>metagenomes</taxon>
        <taxon>ecological metagenomes</taxon>
    </lineage>
</organism>
<reference evidence="1" key="1">
    <citation type="journal article" date="2014" name="Front. Microbiol.">
        <title>High frequency of phylogenetically diverse reductive dehalogenase-homologous genes in deep subseafloor sedimentary metagenomes.</title>
        <authorList>
            <person name="Kawai M."/>
            <person name="Futagami T."/>
            <person name="Toyoda A."/>
            <person name="Takaki Y."/>
            <person name="Nishi S."/>
            <person name="Hori S."/>
            <person name="Arai W."/>
            <person name="Tsubouchi T."/>
            <person name="Morono Y."/>
            <person name="Uchiyama I."/>
            <person name="Ito T."/>
            <person name="Fujiyama A."/>
            <person name="Inagaki F."/>
            <person name="Takami H."/>
        </authorList>
    </citation>
    <scope>NUCLEOTIDE SEQUENCE</scope>
    <source>
        <strain evidence="1">Expedition CK06-06</strain>
    </source>
</reference>
<comment type="caution">
    <text evidence="1">The sequence shown here is derived from an EMBL/GenBank/DDBJ whole genome shotgun (WGS) entry which is preliminary data.</text>
</comment>
<gene>
    <name evidence="1" type="ORF">S06H3_45085</name>
</gene>
<name>X1NKZ1_9ZZZZ</name>
<evidence type="ECO:0000313" key="1">
    <source>
        <dbReference type="EMBL" id="GAI44672.1"/>
    </source>
</evidence>
<dbReference type="AlphaFoldDB" id="X1NKZ1"/>
<sequence length="37" mass="4111">MTWGKLTKAEFYQVYQESLVSLGILPFPGPPKSTAPQ</sequence>
<accession>X1NKZ1</accession>
<dbReference type="EMBL" id="BARV01028110">
    <property type="protein sequence ID" value="GAI44672.1"/>
    <property type="molecule type" value="Genomic_DNA"/>
</dbReference>